<dbReference type="Proteomes" id="UP001221757">
    <property type="component" value="Unassembled WGS sequence"/>
</dbReference>
<evidence type="ECO:0008006" key="3">
    <source>
        <dbReference type="Google" id="ProtNLM"/>
    </source>
</evidence>
<gene>
    <name evidence="1" type="ORF">B0H17DRAFT_1102800</name>
</gene>
<sequence>MFMVLPPELVDVILEEVDDEASLKMCSLAARSLVIPSQRSLFRSLYLYTNANLAHHASSTCAHARAVFTSSPHLAKYVRTLTLCLARETAENYEPVQAVLQMVTLVSRLAIHGSSDKFRWDSMSPALVSSILLAVQRPAIQGFHLKRIRGVPSSLMFYAASAFRIFTVERLEILEETGSSVILPQRCDLPTRLEEIVIPAAFRTDAICTFLLDLNAQGRLQHLRRVAWRVYGSPSRHWDRLLQEVTLLRTLQHVELWFTLQFPRIELPCFPNVRTLELKCRMDTPSIPSSIQSIIAKLPTTAPHLERLILSLRVSARSHPLVPQIWLHNIEPLLPFDTHLYVQRLPRLRQVYCCLKDSAADLYDGFGPYMQRKFPGPQTAGILLCEMMQGTSSIHR</sequence>
<dbReference type="EMBL" id="JARKIE010000373">
    <property type="protein sequence ID" value="KAJ7648855.1"/>
    <property type="molecule type" value="Genomic_DNA"/>
</dbReference>
<name>A0AAD7CHA9_MYCRO</name>
<evidence type="ECO:0000313" key="1">
    <source>
        <dbReference type="EMBL" id="KAJ7648855.1"/>
    </source>
</evidence>
<evidence type="ECO:0000313" key="2">
    <source>
        <dbReference type="Proteomes" id="UP001221757"/>
    </source>
</evidence>
<accession>A0AAD7CHA9</accession>
<proteinExistence type="predicted"/>
<reference evidence="1" key="1">
    <citation type="submission" date="2023-03" db="EMBL/GenBank/DDBJ databases">
        <title>Massive genome expansion in bonnet fungi (Mycena s.s.) driven by repeated elements and novel gene families across ecological guilds.</title>
        <authorList>
            <consortium name="Lawrence Berkeley National Laboratory"/>
            <person name="Harder C.B."/>
            <person name="Miyauchi S."/>
            <person name="Viragh M."/>
            <person name="Kuo A."/>
            <person name="Thoen E."/>
            <person name="Andreopoulos B."/>
            <person name="Lu D."/>
            <person name="Skrede I."/>
            <person name="Drula E."/>
            <person name="Henrissat B."/>
            <person name="Morin E."/>
            <person name="Kohler A."/>
            <person name="Barry K."/>
            <person name="LaButti K."/>
            <person name="Morin E."/>
            <person name="Salamov A."/>
            <person name="Lipzen A."/>
            <person name="Mereny Z."/>
            <person name="Hegedus B."/>
            <person name="Baldrian P."/>
            <person name="Stursova M."/>
            <person name="Weitz H."/>
            <person name="Taylor A."/>
            <person name="Grigoriev I.V."/>
            <person name="Nagy L.G."/>
            <person name="Martin F."/>
            <person name="Kauserud H."/>
        </authorList>
    </citation>
    <scope>NUCLEOTIDE SEQUENCE</scope>
    <source>
        <strain evidence="1">CBHHK067</strain>
    </source>
</reference>
<dbReference type="AlphaFoldDB" id="A0AAD7CHA9"/>
<organism evidence="1 2">
    <name type="scientific">Mycena rosella</name>
    <name type="common">Pink bonnet</name>
    <name type="synonym">Agaricus rosellus</name>
    <dbReference type="NCBI Taxonomy" id="1033263"/>
    <lineage>
        <taxon>Eukaryota</taxon>
        <taxon>Fungi</taxon>
        <taxon>Dikarya</taxon>
        <taxon>Basidiomycota</taxon>
        <taxon>Agaricomycotina</taxon>
        <taxon>Agaricomycetes</taxon>
        <taxon>Agaricomycetidae</taxon>
        <taxon>Agaricales</taxon>
        <taxon>Marasmiineae</taxon>
        <taxon>Mycenaceae</taxon>
        <taxon>Mycena</taxon>
    </lineage>
</organism>
<comment type="caution">
    <text evidence="1">The sequence shown here is derived from an EMBL/GenBank/DDBJ whole genome shotgun (WGS) entry which is preliminary data.</text>
</comment>
<keyword evidence="2" id="KW-1185">Reference proteome</keyword>
<protein>
    <recommendedName>
        <fullName evidence="3">F-box domain-containing protein</fullName>
    </recommendedName>
</protein>